<protein>
    <submittedName>
        <fullName evidence="2">Uncharacterized protein</fullName>
    </submittedName>
</protein>
<accession>A0AAD7JEC3</accession>
<dbReference type="EMBL" id="JARKIB010000034">
    <property type="protein sequence ID" value="KAJ7761695.1"/>
    <property type="molecule type" value="Genomic_DNA"/>
</dbReference>
<proteinExistence type="predicted"/>
<evidence type="ECO:0000256" key="1">
    <source>
        <dbReference type="SAM" id="MobiDB-lite"/>
    </source>
</evidence>
<reference evidence="2" key="1">
    <citation type="submission" date="2023-03" db="EMBL/GenBank/DDBJ databases">
        <title>Massive genome expansion in bonnet fungi (Mycena s.s.) driven by repeated elements and novel gene families across ecological guilds.</title>
        <authorList>
            <consortium name="Lawrence Berkeley National Laboratory"/>
            <person name="Harder C.B."/>
            <person name="Miyauchi S."/>
            <person name="Viragh M."/>
            <person name="Kuo A."/>
            <person name="Thoen E."/>
            <person name="Andreopoulos B."/>
            <person name="Lu D."/>
            <person name="Skrede I."/>
            <person name="Drula E."/>
            <person name="Henrissat B."/>
            <person name="Morin E."/>
            <person name="Kohler A."/>
            <person name="Barry K."/>
            <person name="LaButti K."/>
            <person name="Morin E."/>
            <person name="Salamov A."/>
            <person name="Lipzen A."/>
            <person name="Mereny Z."/>
            <person name="Hegedus B."/>
            <person name="Baldrian P."/>
            <person name="Stursova M."/>
            <person name="Weitz H."/>
            <person name="Taylor A."/>
            <person name="Grigoriev I.V."/>
            <person name="Nagy L.G."/>
            <person name="Martin F."/>
            <person name="Kauserud H."/>
        </authorList>
    </citation>
    <scope>NUCLEOTIDE SEQUENCE</scope>
    <source>
        <strain evidence="2">CBHHK182m</strain>
    </source>
</reference>
<dbReference type="AlphaFoldDB" id="A0AAD7JEC3"/>
<gene>
    <name evidence="2" type="ORF">B0H16DRAFT_1809759</name>
</gene>
<evidence type="ECO:0000313" key="3">
    <source>
        <dbReference type="Proteomes" id="UP001215598"/>
    </source>
</evidence>
<sequence>MASKPTYPIGNHPSFPQLRVYQQPNTRFLFELNNSHMGVWSAGMGAGTADVTTPPASRFFDAGQRIKITPATAAPAPATAPAPTLAPAFAPPQPSSSTSLTDILLATLLAQNGGGGMSRSERNSKYRTHPQYPAKWDQKSEGKGMPRTAPPSPVKHHSVTLEGFCVLYSIQDADHALLNAVGFLPGDQTESTLNDDLRGAGFTIFGWKCVHNANVRFKADLAAGRFD</sequence>
<feature type="region of interest" description="Disordered" evidence="1">
    <location>
        <begin position="74"/>
        <end position="97"/>
    </location>
</feature>
<feature type="region of interest" description="Disordered" evidence="1">
    <location>
        <begin position="113"/>
        <end position="154"/>
    </location>
</feature>
<feature type="compositionally biased region" description="Low complexity" evidence="1">
    <location>
        <begin position="74"/>
        <end position="88"/>
    </location>
</feature>
<name>A0AAD7JEC3_9AGAR</name>
<keyword evidence="3" id="KW-1185">Reference proteome</keyword>
<organism evidence="2 3">
    <name type="scientific">Mycena metata</name>
    <dbReference type="NCBI Taxonomy" id="1033252"/>
    <lineage>
        <taxon>Eukaryota</taxon>
        <taxon>Fungi</taxon>
        <taxon>Dikarya</taxon>
        <taxon>Basidiomycota</taxon>
        <taxon>Agaricomycotina</taxon>
        <taxon>Agaricomycetes</taxon>
        <taxon>Agaricomycetidae</taxon>
        <taxon>Agaricales</taxon>
        <taxon>Marasmiineae</taxon>
        <taxon>Mycenaceae</taxon>
        <taxon>Mycena</taxon>
    </lineage>
</organism>
<dbReference type="Proteomes" id="UP001215598">
    <property type="component" value="Unassembled WGS sequence"/>
</dbReference>
<evidence type="ECO:0000313" key="2">
    <source>
        <dbReference type="EMBL" id="KAJ7761695.1"/>
    </source>
</evidence>
<comment type="caution">
    <text evidence="2">The sequence shown here is derived from an EMBL/GenBank/DDBJ whole genome shotgun (WGS) entry which is preliminary data.</text>
</comment>